<proteinExistence type="predicted"/>
<organism evidence="1 3">
    <name type="scientific">Flavobacterium tructae</name>
    <dbReference type="NCBI Taxonomy" id="1114873"/>
    <lineage>
        <taxon>Bacteria</taxon>
        <taxon>Pseudomonadati</taxon>
        <taxon>Bacteroidota</taxon>
        <taxon>Flavobacteriia</taxon>
        <taxon>Flavobacteriales</taxon>
        <taxon>Flavobacteriaceae</taxon>
        <taxon>Flavobacterium</taxon>
    </lineage>
</organism>
<dbReference type="EMBL" id="MIKE01000024">
    <property type="protein sequence ID" value="OHT44470.1"/>
    <property type="molecule type" value="Genomic_DNA"/>
</dbReference>
<dbReference type="AlphaFoldDB" id="A0A1S1J3W8"/>
<evidence type="ECO:0000313" key="4">
    <source>
        <dbReference type="Proteomes" id="UP000198319"/>
    </source>
</evidence>
<evidence type="ECO:0000313" key="2">
    <source>
        <dbReference type="EMBL" id="OXB19394.1"/>
    </source>
</evidence>
<comment type="caution">
    <text evidence="1">The sequence shown here is derived from an EMBL/GenBank/DDBJ whole genome shotgun (WGS) entry which is preliminary data.</text>
</comment>
<gene>
    <name evidence="2" type="ORF">B0A71_12685</name>
    <name evidence="1" type="ORF">BHE19_12185</name>
</gene>
<dbReference type="EMBL" id="MUHG01000018">
    <property type="protein sequence ID" value="OXB19394.1"/>
    <property type="molecule type" value="Genomic_DNA"/>
</dbReference>
<evidence type="ECO:0000313" key="1">
    <source>
        <dbReference type="EMBL" id="OHT44470.1"/>
    </source>
</evidence>
<protein>
    <submittedName>
        <fullName evidence="1">Uncharacterized protein</fullName>
    </submittedName>
</protein>
<name>A0A1S1J3W8_9FLAO</name>
<keyword evidence="4" id="KW-1185">Reference proteome</keyword>
<reference evidence="1" key="1">
    <citation type="submission" date="2016-09" db="EMBL/GenBank/DDBJ databases">
        <authorList>
            <person name="Capua I."/>
            <person name="De Benedictis P."/>
            <person name="Joannis T."/>
            <person name="Lombin L.H."/>
            <person name="Cattoli G."/>
        </authorList>
    </citation>
    <scope>NUCLEOTIDE SEQUENCE [LARGE SCALE GENOMIC DNA]</scope>
    <source>
        <strain evidence="1">MSU</strain>
    </source>
</reference>
<reference evidence="2 4" key="3">
    <citation type="submission" date="2016-11" db="EMBL/GenBank/DDBJ databases">
        <title>Whole genomes of Flavobacteriaceae.</title>
        <authorList>
            <person name="Stine C."/>
            <person name="Li C."/>
            <person name="Tadesse D."/>
        </authorList>
    </citation>
    <scope>NUCLEOTIDE SEQUENCE [LARGE SCALE GENOMIC DNA]</scope>
    <source>
        <strain evidence="2 4">ATCC BAA-2541</strain>
    </source>
</reference>
<sequence>MKQFYLLAFIITSSVIYSQEIATTESGKKVQLNKNGTYKYLSSSKNIESTVLKETDFIKTEEYVKFKNQEIYVLNGDEKPVLTSFSFGSDFNRFSSLSIEQINSMISTANIKTMFQMKNRRTYVPKKISFFFVEKDSTWMINISYIASNDYGGQKDGSAYSTFTDIGAFKDLMIL</sequence>
<accession>A0A1S1J3W8</accession>
<dbReference type="Proteomes" id="UP000180252">
    <property type="component" value="Unassembled WGS sequence"/>
</dbReference>
<reference evidence="3" key="2">
    <citation type="submission" date="2016-09" db="EMBL/GenBank/DDBJ databases">
        <authorList>
            <person name="Chen S."/>
            <person name="Walker E."/>
        </authorList>
    </citation>
    <scope>NUCLEOTIDE SEQUENCE [LARGE SCALE GENOMIC DNA]</scope>
    <source>
        <strain evidence="3">MSU</strain>
    </source>
</reference>
<dbReference type="Proteomes" id="UP000198319">
    <property type="component" value="Unassembled WGS sequence"/>
</dbReference>
<evidence type="ECO:0000313" key="3">
    <source>
        <dbReference type="Proteomes" id="UP000180252"/>
    </source>
</evidence>
<dbReference type="OrthoDB" id="6400696at2"/>
<dbReference type="STRING" id="1278819.BHE19_12185"/>
<dbReference type="RefSeq" id="WP_070907739.1">
    <property type="nucleotide sequence ID" value="NZ_MIKE01000024.1"/>
</dbReference>